<name>A0ABS2BBW7_9BURK</name>
<feature type="compositionally biased region" description="Basic and acidic residues" evidence="1">
    <location>
        <begin position="23"/>
        <end position="34"/>
    </location>
</feature>
<keyword evidence="3" id="KW-1185">Reference proteome</keyword>
<comment type="caution">
    <text evidence="2">The sequence shown here is derived from an EMBL/GenBank/DDBJ whole genome shotgun (WGS) entry which is preliminary data.</text>
</comment>
<sequence length="91" mass="9274">MSGGAMKSGTGKTTFNHSGIRLDSGRHDTAPLPRTEHRLPYWRGVFMIALVCTLAGCGDGDAGAPGNLAANRASVSSPAAAPVLHCATACH</sequence>
<evidence type="ECO:0000313" key="2">
    <source>
        <dbReference type="EMBL" id="MBM2770468.1"/>
    </source>
</evidence>
<evidence type="ECO:0000313" key="3">
    <source>
        <dbReference type="Proteomes" id="UP000755577"/>
    </source>
</evidence>
<protein>
    <recommendedName>
        <fullName evidence="4">Lipoprotein</fullName>
    </recommendedName>
</protein>
<reference evidence="2 3" key="1">
    <citation type="submission" date="2021-02" db="EMBL/GenBank/DDBJ databases">
        <title>Draft genome of the type strains Burkholderia anthina DSM16086.</title>
        <authorList>
            <person name="Hertel R."/>
            <person name="Meissner J."/>
            <person name="Poehlein A."/>
            <person name="Daniel R."/>
            <person name="Commichau F.M."/>
        </authorList>
    </citation>
    <scope>NUCLEOTIDE SEQUENCE [LARGE SCALE GENOMIC DNA]</scope>
    <source>
        <strain evidence="2 3">DSM 16086</strain>
    </source>
</reference>
<dbReference type="EMBL" id="JAFCIQ010000027">
    <property type="protein sequence ID" value="MBM2770468.1"/>
    <property type="molecule type" value="Genomic_DNA"/>
</dbReference>
<evidence type="ECO:0000256" key="1">
    <source>
        <dbReference type="SAM" id="MobiDB-lite"/>
    </source>
</evidence>
<organism evidence="2 3">
    <name type="scientific">Burkholderia anthina</name>
    <dbReference type="NCBI Taxonomy" id="179879"/>
    <lineage>
        <taxon>Bacteria</taxon>
        <taxon>Pseudomonadati</taxon>
        <taxon>Pseudomonadota</taxon>
        <taxon>Betaproteobacteria</taxon>
        <taxon>Burkholderiales</taxon>
        <taxon>Burkholderiaceae</taxon>
        <taxon>Burkholderia</taxon>
        <taxon>Burkholderia cepacia complex</taxon>
    </lineage>
</organism>
<evidence type="ECO:0008006" key="4">
    <source>
        <dbReference type="Google" id="ProtNLM"/>
    </source>
</evidence>
<dbReference type="Proteomes" id="UP000755577">
    <property type="component" value="Unassembled WGS sequence"/>
</dbReference>
<feature type="region of interest" description="Disordered" evidence="1">
    <location>
        <begin position="1"/>
        <end position="34"/>
    </location>
</feature>
<gene>
    <name evidence="2" type="ORF">JQK92_29075</name>
</gene>
<proteinExistence type="predicted"/>
<accession>A0ABS2BBW7</accession>